<dbReference type="AlphaFoldDB" id="A0A8H6S682"/>
<feature type="chain" id="PRO_5034369666" evidence="2">
    <location>
        <begin position="32"/>
        <end position="306"/>
    </location>
</feature>
<evidence type="ECO:0000313" key="3">
    <source>
        <dbReference type="EMBL" id="KAF7293152.1"/>
    </source>
</evidence>
<evidence type="ECO:0000256" key="1">
    <source>
        <dbReference type="SAM" id="MobiDB-lite"/>
    </source>
</evidence>
<keyword evidence="2" id="KW-0732">Signal</keyword>
<accession>A0A8H6S682</accession>
<feature type="signal peptide" evidence="2">
    <location>
        <begin position="1"/>
        <end position="31"/>
    </location>
</feature>
<organism evidence="3 4">
    <name type="scientific">Mycena chlorophos</name>
    <name type="common">Agaric fungus</name>
    <name type="synonym">Agaricus chlorophos</name>
    <dbReference type="NCBI Taxonomy" id="658473"/>
    <lineage>
        <taxon>Eukaryota</taxon>
        <taxon>Fungi</taxon>
        <taxon>Dikarya</taxon>
        <taxon>Basidiomycota</taxon>
        <taxon>Agaricomycotina</taxon>
        <taxon>Agaricomycetes</taxon>
        <taxon>Agaricomycetidae</taxon>
        <taxon>Agaricales</taxon>
        <taxon>Marasmiineae</taxon>
        <taxon>Mycenaceae</taxon>
        <taxon>Mycena</taxon>
    </lineage>
</organism>
<evidence type="ECO:0000313" key="4">
    <source>
        <dbReference type="Proteomes" id="UP000613580"/>
    </source>
</evidence>
<keyword evidence="4" id="KW-1185">Reference proteome</keyword>
<dbReference type="Proteomes" id="UP000613580">
    <property type="component" value="Unassembled WGS sequence"/>
</dbReference>
<dbReference type="OrthoDB" id="541052at2759"/>
<evidence type="ECO:0000256" key="2">
    <source>
        <dbReference type="SAM" id="SignalP"/>
    </source>
</evidence>
<feature type="region of interest" description="Disordered" evidence="1">
    <location>
        <begin position="33"/>
        <end position="52"/>
    </location>
</feature>
<sequence length="306" mass="34527">MLRSPWRIRHRRIFIPIPLLLVLWLLRNPFSTPPAPQKSPTPPHGVLPTPAPDVPLDFDPPSIAARASAQRSLDAVLSRQSRTLAEAAARYTLKTRRPPPPNYDQWFAFAQNQSCLIDSYDQIFRDFEPYYQAAATNRSWFREMVRRGQEQFLSEAQMLKPKRQATYGLAALEFKKGKLVIPTYRPTNYADDLVRQLNKIAPFMPNFKFLLNGRDEPRVVFNTQEQGALARATESGDPSPFHISPSPSGPFFRNQSGCDILSAEDGFVDDIGDIVSFFISSASTDFTTDFWPLLSKIPPVGSLGEV</sequence>
<name>A0A8H6S682_MYCCL</name>
<dbReference type="EMBL" id="JACAZE010000021">
    <property type="protein sequence ID" value="KAF7293152.1"/>
    <property type="molecule type" value="Genomic_DNA"/>
</dbReference>
<reference evidence="3" key="1">
    <citation type="submission" date="2020-05" db="EMBL/GenBank/DDBJ databases">
        <title>Mycena genomes resolve the evolution of fungal bioluminescence.</title>
        <authorList>
            <person name="Tsai I.J."/>
        </authorList>
    </citation>
    <scope>NUCLEOTIDE SEQUENCE</scope>
    <source>
        <strain evidence="3">110903Hualien_Pintung</strain>
    </source>
</reference>
<comment type="caution">
    <text evidence="3">The sequence shown here is derived from an EMBL/GenBank/DDBJ whole genome shotgun (WGS) entry which is preliminary data.</text>
</comment>
<proteinExistence type="predicted"/>
<protein>
    <submittedName>
        <fullName evidence="3">CAP10 domain-containing protein</fullName>
    </submittedName>
</protein>
<gene>
    <name evidence="3" type="ORF">HMN09_01193200</name>
</gene>